<dbReference type="Gene3D" id="3.30.470.20">
    <property type="entry name" value="ATP-grasp fold, B domain"/>
    <property type="match status" value="1"/>
</dbReference>
<proteinExistence type="predicted"/>
<protein>
    <submittedName>
        <fullName evidence="6">RimK family alpha-L-glutamate ligase</fullName>
    </submittedName>
</protein>
<evidence type="ECO:0000256" key="1">
    <source>
        <dbReference type="ARBA" id="ARBA00022723"/>
    </source>
</evidence>
<dbReference type="Proteomes" id="UP000714915">
    <property type="component" value="Unassembled WGS sequence"/>
</dbReference>
<dbReference type="GO" id="GO:0005737">
    <property type="term" value="C:cytoplasm"/>
    <property type="evidence" value="ECO:0007669"/>
    <property type="project" value="TreeGrafter"/>
</dbReference>
<keyword evidence="2 4" id="KW-0547">Nucleotide-binding</keyword>
<keyword evidence="6" id="KW-0436">Ligase</keyword>
<dbReference type="PANTHER" id="PTHR21621:SF0">
    <property type="entry name" value="BETA-CITRYLGLUTAMATE SYNTHASE B-RELATED"/>
    <property type="match status" value="1"/>
</dbReference>
<organism evidence="6 7">
    <name type="scientific">Candidatus Dojkabacteria bacterium</name>
    <dbReference type="NCBI Taxonomy" id="2099670"/>
    <lineage>
        <taxon>Bacteria</taxon>
        <taxon>Candidatus Dojkabacteria</taxon>
    </lineage>
</organism>
<dbReference type="InterPro" id="IPR004666">
    <property type="entry name" value="Rp_bS6_RimK/Lys_biosynth_LsyX"/>
</dbReference>
<evidence type="ECO:0000313" key="7">
    <source>
        <dbReference type="Proteomes" id="UP000714915"/>
    </source>
</evidence>
<dbReference type="GO" id="GO:0005524">
    <property type="term" value="F:ATP binding"/>
    <property type="evidence" value="ECO:0007669"/>
    <property type="project" value="UniProtKB-UniRule"/>
</dbReference>
<dbReference type="PANTHER" id="PTHR21621">
    <property type="entry name" value="RIBOSOMAL PROTEIN S6 MODIFICATION PROTEIN"/>
    <property type="match status" value="1"/>
</dbReference>
<dbReference type="InterPro" id="IPR013651">
    <property type="entry name" value="ATP-grasp_RimK-type"/>
</dbReference>
<reference evidence="6" key="2">
    <citation type="journal article" date="2021" name="Microbiome">
        <title>Successional dynamics and alternative stable states in a saline activated sludge microbial community over 9 years.</title>
        <authorList>
            <person name="Wang Y."/>
            <person name="Ye J."/>
            <person name="Ju F."/>
            <person name="Liu L."/>
            <person name="Boyd J.A."/>
            <person name="Deng Y."/>
            <person name="Parks D.H."/>
            <person name="Jiang X."/>
            <person name="Yin X."/>
            <person name="Woodcroft B.J."/>
            <person name="Tyson G.W."/>
            <person name="Hugenholtz P."/>
            <person name="Polz M.F."/>
            <person name="Zhang T."/>
        </authorList>
    </citation>
    <scope>NUCLEOTIDE SEQUENCE</scope>
    <source>
        <strain evidence="6">HKST-UBA09</strain>
    </source>
</reference>
<evidence type="ECO:0000313" key="6">
    <source>
        <dbReference type="EMBL" id="MCA9386702.1"/>
    </source>
</evidence>
<evidence type="ECO:0000259" key="5">
    <source>
        <dbReference type="PROSITE" id="PS50975"/>
    </source>
</evidence>
<dbReference type="SUPFAM" id="SSF56059">
    <property type="entry name" value="Glutathione synthetase ATP-binding domain-like"/>
    <property type="match status" value="1"/>
</dbReference>
<dbReference type="PROSITE" id="PS50975">
    <property type="entry name" value="ATP_GRASP"/>
    <property type="match status" value="1"/>
</dbReference>
<keyword evidence="1" id="KW-0479">Metal-binding</keyword>
<name>A0A955L9P0_9BACT</name>
<dbReference type="Gene3D" id="3.30.1490.20">
    <property type="entry name" value="ATP-grasp fold, A domain"/>
    <property type="match status" value="1"/>
</dbReference>
<evidence type="ECO:0000256" key="3">
    <source>
        <dbReference type="ARBA" id="ARBA00022840"/>
    </source>
</evidence>
<feature type="domain" description="ATP-grasp" evidence="5">
    <location>
        <begin position="116"/>
        <end position="299"/>
    </location>
</feature>
<dbReference type="InterPro" id="IPR013815">
    <property type="entry name" value="ATP_grasp_subdomain_1"/>
</dbReference>
<gene>
    <name evidence="6" type="ORF">KC669_01565</name>
</gene>
<evidence type="ECO:0000256" key="2">
    <source>
        <dbReference type="ARBA" id="ARBA00022741"/>
    </source>
</evidence>
<reference evidence="6" key="1">
    <citation type="submission" date="2020-04" db="EMBL/GenBank/DDBJ databases">
        <authorList>
            <person name="Zhang T."/>
        </authorList>
    </citation>
    <scope>NUCLEOTIDE SEQUENCE</scope>
    <source>
        <strain evidence="6">HKST-UBA09</strain>
    </source>
</reference>
<evidence type="ECO:0000256" key="4">
    <source>
        <dbReference type="PROSITE-ProRule" id="PRU00409"/>
    </source>
</evidence>
<sequence>MKKILLIQEGSADEYGIKRLKEETQLLGHNFNQIKHSDLNFQFSDGYKVIDKNTGEDVIENYDYFLFRSAKDYKTGIRFNHFTYTVKYLANQKGKYSLNFENSFTHYHNQTKIYNYAVLSSYGLPIIKTWVYATLDDVKNNDDFQFPLICKPAQESQGRGVELIKSLDELIRYCENSKFPVCELVFQEYIQPYSETPEDIRILALGDRILGGMKRISNHGKVTTNYSTGGSVINYELDSELQQIVIKIMKIFNLDYCGVDIIFDNGQPKILEINNSAQFKGFEESTGVNVAKSIIEYILSK</sequence>
<dbReference type="NCBIfam" id="TIGR00768">
    <property type="entry name" value="rimK_fam"/>
    <property type="match status" value="1"/>
</dbReference>
<dbReference type="InterPro" id="IPR011761">
    <property type="entry name" value="ATP-grasp"/>
</dbReference>
<accession>A0A955L9P0</accession>
<dbReference type="EMBL" id="JAGQLF010000012">
    <property type="protein sequence ID" value="MCA9386702.1"/>
    <property type="molecule type" value="Genomic_DNA"/>
</dbReference>
<comment type="caution">
    <text evidence="6">The sequence shown here is derived from an EMBL/GenBank/DDBJ whole genome shotgun (WGS) entry which is preliminary data.</text>
</comment>
<dbReference type="Pfam" id="PF08443">
    <property type="entry name" value="RimK"/>
    <property type="match status" value="1"/>
</dbReference>
<dbReference type="GO" id="GO:0016879">
    <property type="term" value="F:ligase activity, forming carbon-nitrogen bonds"/>
    <property type="evidence" value="ECO:0007669"/>
    <property type="project" value="TreeGrafter"/>
</dbReference>
<keyword evidence="3 4" id="KW-0067">ATP-binding</keyword>
<dbReference type="GO" id="GO:0046872">
    <property type="term" value="F:metal ion binding"/>
    <property type="evidence" value="ECO:0007669"/>
    <property type="project" value="UniProtKB-KW"/>
</dbReference>
<dbReference type="AlphaFoldDB" id="A0A955L9P0"/>